<organism evidence="1 2">
    <name type="scientific">Atta colombica</name>
    <dbReference type="NCBI Taxonomy" id="520822"/>
    <lineage>
        <taxon>Eukaryota</taxon>
        <taxon>Metazoa</taxon>
        <taxon>Ecdysozoa</taxon>
        <taxon>Arthropoda</taxon>
        <taxon>Hexapoda</taxon>
        <taxon>Insecta</taxon>
        <taxon>Pterygota</taxon>
        <taxon>Neoptera</taxon>
        <taxon>Endopterygota</taxon>
        <taxon>Hymenoptera</taxon>
        <taxon>Apocrita</taxon>
        <taxon>Aculeata</taxon>
        <taxon>Formicoidea</taxon>
        <taxon>Formicidae</taxon>
        <taxon>Myrmicinae</taxon>
        <taxon>Atta</taxon>
    </lineage>
</organism>
<accession>A0A151I3I9</accession>
<dbReference type="EMBL" id="KQ976477">
    <property type="protein sequence ID" value="KYM83815.1"/>
    <property type="molecule type" value="Genomic_DNA"/>
</dbReference>
<name>A0A151I3I9_9HYME</name>
<protein>
    <submittedName>
        <fullName evidence="1">Uncharacterized protein</fullName>
    </submittedName>
</protein>
<reference evidence="1 2" key="1">
    <citation type="submission" date="2015-09" db="EMBL/GenBank/DDBJ databases">
        <title>Atta colombica WGS genome.</title>
        <authorList>
            <person name="Nygaard S."/>
            <person name="Hu H."/>
            <person name="Boomsma J."/>
            <person name="Zhang G."/>
        </authorList>
    </citation>
    <scope>NUCLEOTIDE SEQUENCE [LARGE SCALE GENOMIC DNA]</scope>
    <source>
        <strain evidence="1">Treedump-2</strain>
        <tissue evidence="1">Whole body</tissue>
    </source>
</reference>
<gene>
    <name evidence="1" type="ORF">ALC53_05752</name>
</gene>
<feature type="non-terminal residue" evidence="1">
    <location>
        <position position="1"/>
    </location>
</feature>
<proteinExistence type="predicted"/>
<keyword evidence="2" id="KW-1185">Reference proteome</keyword>
<evidence type="ECO:0000313" key="1">
    <source>
        <dbReference type="EMBL" id="KYM83815.1"/>
    </source>
</evidence>
<dbReference type="AlphaFoldDB" id="A0A151I3I9"/>
<dbReference type="Proteomes" id="UP000078540">
    <property type="component" value="Unassembled WGS sequence"/>
</dbReference>
<sequence>DDDDDDDDDHVGDFDAFSSEHSQYLAFSFDGGGLGDKGRFHIFVNIVFKYSCRDQAFRLVVRDHSVLPPQSMVISTQPGSAKPVGSVKNSMRFENVYVYSKSLQQSKYRYLENLFMFIDEIGYFVDAFSNNSDVIPPNEAHPNSIFIFDDVVCDTSCQKKELTTDKIWALNSKIVHHFRLKYRSIRIKKTTNIRQNLDLN</sequence>
<evidence type="ECO:0000313" key="2">
    <source>
        <dbReference type="Proteomes" id="UP000078540"/>
    </source>
</evidence>